<dbReference type="Gene3D" id="1.25.40.990">
    <property type="match status" value="1"/>
</dbReference>
<reference evidence="3" key="1">
    <citation type="submission" date="2016-05" db="EMBL/GenBank/DDBJ databases">
        <authorList>
            <person name="Lavstsen T."/>
            <person name="Jespersen J.S."/>
        </authorList>
    </citation>
    <scope>NUCLEOTIDE SEQUENCE</scope>
    <source>
        <tissue evidence="3">Brain</tissue>
    </source>
</reference>
<dbReference type="OrthoDB" id="264795at2759"/>
<reference evidence="3" key="2">
    <citation type="submission" date="2016-06" db="EMBL/GenBank/DDBJ databases">
        <title>The genome of a short-lived fish provides insights into sex chromosome evolution and the genetic control of aging.</title>
        <authorList>
            <person name="Reichwald K."/>
            <person name="Felder M."/>
            <person name="Petzold A."/>
            <person name="Koch P."/>
            <person name="Groth M."/>
            <person name="Platzer M."/>
        </authorList>
    </citation>
    <scope>NUCLEOTIDE SEQUENCE</scope>
    <source>
        <tissue evidence="3">Brain</tissue>
    </source>
</reference>
<dbReference type="PANTHER" id="PTHR12436:SF38">
    <property type="entry name" value="SAC3 DOMAIN-CONTAINING PROTEIN 1"/>
    <property type="match status" value="1"/>
</dbReference>
<feature type="compositionally biased region" description="Basic and acidic residues" evidence="1">
    <location>
        <begin position="36"/>
        <end position="57"/>
    </location>
</feature>
<dbReference type="GO" id="GO:0005819">
    <property type="term" value="C:spindle"/>
    <property type="evidence" value="ECO:0007669"/>
    <property type="project" value="TreeGrafter"/>
</dbReference>
<feature type="domain" description="SAC3/GANP/THP3 conserved" evidence="2">
    <location>
        <begin position="65"/>
        <end position="352"/>
    </location>
</feature>
<dbReference type="AlphaFoldDB" id="A0A1A8US72"/>
<protein>
    <submittedName>
        <fullName evidence="3">SAC3 domain containing 1</fullName>
    </submittedName>
</protein>
<dbReference type="InterPro" id="IPR045107">
    <property type="entry name" value="SAC3/GANP/THP3"/>
</dbReference>
<feature type="compositionally biased region" description="Polar residues" evidence="1">
    <location>
        <begin position="7"/>
        <end position="16"/>
    </location>
</feature>
<feature type="region of interest" description="Disordered" evidence="1">
    <location>
        <begin position="1"/>
        <end position="62"/>
    </location>
</feature>
<dbReference type="Pfam" id="PF03399">
    <property type="entry name" value="SAC3_GANP"/>
    <property type="match status" value="1"/>
</dbReference>
<dbReference type="EMBL" id="HAEJ01010009">
    <property type="protein sequence ID" value="SBS50466.1"/>
    <property type="molecule type" value="Transcribed_RNA"/>
</dbReference>
<gene>
    <name evidence="3" type="primary">SAC3D1</name>
</gene>
<sequence>MSHKTVSRISQSQRSDGPSGGQWRQRNKKQWRTKSKAPEKEVEKEEQILREPVKETGPRGTCQTMCPIQELRDREAQNRLHRFEMVPGTERDRRPWGDPTRAVKEYSRPAAGKDAMKSSDLRPPEVLLKTVYYLIDFVIASPSLNPWTEVYSFAFDRLRCVKQDMIVQRLSGLECLAILERAVRFLIYASYRLCGEPLRLYDPRINDTHLQEYLSWLFDCYANGPGPYPNQEEFQALGLLYNLGSSSTLQHIMELPVRLRKARSVTLALAINQAYLERNPVRLLRLARRLNFLQACALHRHLVMCRRDLLLIYSHGYSSRNCSFPLDRLAQLLSLDTSHTAQLCQAYGVEVDQNKVAFSKAAFTEPEQGRLLCKSYHSLVSEKQKDLGVKDIIHGFTY</sequence>
<dbReference type="FunFam" id="1.25.40.990:FF:000016">
    <property type="entry name" value="Si:zfos-452g4.1"/>
    <property type="match status" value="1"/>
</dbReference>
<dbReference type="GO" id="GO:0005813">
    <property type="term" value="C:centrosome"/>
    <property type="evidence" value="ECO:0007669"/>
    <property type="project" value="TreeGrafter"/>
</dbReference>
<dbReference type="GO" id="GO:0051298">
    <property type="term" value="P:centrosome duplication"/>
    <property type="evidence" value="ECO:0007669"/>
    <property type="project" value="TreeGrafter"/>
</dbReference>
<dbReference type="GO" id="GO:0051225">
    <property type="term" value="P:spindle assembly"/>
    <property type="evidence" value="ECO:0007669"/>
    <property type="project" value="TreeGrafter"/>
</dbReference>
<organism evidence="3">
    <name type="scientific">Nothobranchius furzeri</name>
    <name type="common">Turquoise killifish</name>
    <dbReference type="NCBI Taxonomy" id="105023"/>
    <lineage>
        <taxon>Eukaryota</taxon>
        <taxon>Metazoa</taxon>
        <taxon>Chordata</taxon>
        <taxon>Craniata</taxon>
        <taxon>Vertebrata</taxon>
        <taxon>Euteleostomi</taxon>
        <taxon>Actinopterygii</taxon>
        <taxon>Neopterygii</taxon>
        <taxon>Teleostei</taxon>
        <taxon>Neoteleostei</taxon>
        <taxon>Acanthomorphata</taxon>
        <taxon>Ovalentaria</taxon>
        <taxon>Atherinomorphae</taxon>
        <taxon>Cyprinodontiformes</taxon>
        <taxon>Nothobranchiidae</taxon>
        <taxon>Nothobranchius</taxon>
    </lineage>
</organism>
<evidence type="ECO:0000256" key="1">
    <source>
        <dbReference type="SAM" id="MobiDB-lite"/>
    </source>
</evidence>
<evidence type="ECO:0000313" key="3">
    <source>
        <dbReference type="EMBL" id="SBS50466.1"/>
    </source>
</evidence>
<dbReference type="InterPro" id="IPR005062">
    <property type="entry name" value="SAC3/GANP/THP3_conserved"/>
</dbReference>
<evidence type="ECO:0000259" key="2">
    <source>
        <dbReference type="Pfam" id="PF03399"/>
    </source>
</evidence>
<proteinExistence type="predicted"/>
<name>A0A1A8US72_NOTFU</name>
<accession>A0A1A8US72</accession>
<dbReference type="PANTHER" id="PTHR12436">
    <property type="entry name" value="80 KDA MCM3-ASSOCIATED PROTEIN"/>
    <property type="match status" value="1"/>
</dbReference>
<dbReference type="GO" id="GO:0005634">
    <property type="term" value="C:nucleus"/>
    <property type="evidence" value="ECO:0007669"/>
    <property type="project" value="TreeGrafter"/>
</dbReference>
<feature type="compositionally biased region" description="Basic residues" evidence="1">
    <location>
        <begin position="25"/>
        <end position="35"/>
    </location>
</feature>